<dbReference type="Gene3D" id="3.30.60.30">
    <property type="match status" value="1"/>
</dbReference>
<keyword evidence="3" id="KW-1015">Disulfide bond</keyword>
<dbReference type="GO" id="GO:0004867">
    <property type="term" value="F:serine-type endopeptidase inhibitor activity"/>
    <property type="evidence" value="ECO:0007669"/>
    <property type="project" value="UniProtKB-KW"/>
</dbReference>
<evidence type="ECO:0000259" key="4">
    <source>
        <dbReference type="PROSITE" id="PS51465"/>
    </source>
</evidence>
<proteinExistence type="predicted"/>
<keyword evidence="6" id="KW-1185">Reference proteome</keyword>
<dbReference type="CDD" id="cd00104">
    <property type="entry name" value="KAZAL_FS"/>
    <property type="match status" value="1"/>
</dbReference>
<sequence length="78" mass="8744">MPTTFFCPCLDSTITCGECLLPTPRPPCDPNRACNLLYDPVCGSDGVTYGNQCFFKRYTCGTEIRISHRGRCDYNSYS</sequence>
<comment type="caution">
    <text evidence="5">The sequence shown here is derived from an EMBL/GenBank/DDBJ whole genome shotgun (WGS) entry which is preliminary data.</text>
</comment>
<dbReference type="PANTHER" id="PTHR10913">
    <property type="entry name" value="FOLLISTATIN-RELATED"/>
    <property type="match status" value="1"/>
</dbReference>
<protein>
    <recommendedName>
        <fullName evidence="4">Kazal-like domain-containing protein</fullName>
    </recommendedName>
</protein>
<dbReference type="AlphaFoldDB" id="A0A8S3ZJ06"/>
<dbReference type="InterPro" id="IPR050653">
    <property type="entry name" value="Prot_Inhib_GrowthFact_Antg"/>
</dbReference>
<dbReference type="GO" id="GO:0005576">
    <property type="term" value="C:extracellular region"/>
    <property type="evidence" value="ECO:0007669"/>
    <property type="project" value="TreeGrafter"/>
</dbReference>
<evidence type="ECO:0000313" key="5">
    <source>
        <dbReference type="EMBL" id="CAG5129433.1"/>
    </source>
</evidence>
<dbReference type="GO" id="GO:0030154">
    <property type="term" value="P:cell differentiation"/>
    <property type="evidence" value="ECO:0007669"/>
    <property type="project" value="TreeGrafter"/>
</dbReference>
<dbReference type="PROSITE" id="PS51465">
    <property type="entry name" value="KAZAL_2"/>
    <property type="match status" value="1"/>
</dbReference>
<reference evidence="5" key="1">
    <citation type="submission" date="2021-04" db="EMBL/GenBank/DDBJ databases">
        <authorList>
            <consortium name="Molecular Ecology Group"/>
        </authorList>
    </citation>
    <scope>NUCLEOTIDE SEQUENCE</scope>
</reference>
<dbReference type="Pfam" id="PF00050">
    <property type="entry name" value="Kazal_1"/>
    <property type="match status" value="1"/>
</dbReference>
<organism evidence="5 6">
    <name type="scientific">Candidula unifasciata</name>
    <dbReference type="NCBI Taxonomy" id="100452"/>
    <lineage>
        <taxon>Eukaryota</taxon>
        <taxon>Metazoa</taxon>
        <taxon>Spiralia</taxon>
        <taxon>Lophotrochozoa</taxon>
        <taxon>Mollusca</taxon>
        <taxon>Gastropoda</taxon>
        <taxon>Heterobranchia</taxon>
        <taxon>Euthyneura</taxon>
        <taxon>Panpulmonata</taxon>
        <taxon>Eupulmonata</taxon>
        <taxon>Stylommatophora</taxon>
        <taxon>Helicina</taxon>
        <taxon>Helicoidea</taxon>
        <taxon>Geomitridae</taxon>
        <taxon>Candidula</taxon>
    </lineage>
</organism>
<name>A0A8S3ZJ06_9EUPU</name>
<evidence type="ECO:0000313" key="6">
    <source>
        <dbReference type="Proteomes" id="UP000678393"/>
    </source>
</evidence>
<keyword evidence="2" id="KW-0722">Serine protease inhibitor</keyword>
<dbReference type="InterPro" id="IPR002350">
    <property type="entry name" value="Kazal_dom"/>
</dbReference>
<dbReference type="EMBL" id="CAJHNH020003496">
    <property type="protein sequence ID" value="CAG5129433.1"/>
    <property type="molecule type" value="Genomic_DNA"/>
</dbReference>
<dbReference type="Proteomes" id="UP000678393">
    <property type="component" value="Unassembled WGS sequence"/>
</dbReference>
<dbReference type="OrthoDB" id="126772at2759"/>
<dbReference type="SUPFAM" id="SSF100895">
    <property type="entry name" value="Kazal-type serine protease inhibitors"/>
    <property type="match status" value="1"/>
</dbReference>
<keyword evidence="1" id="KW-0646">Protease inhibitor</keyword>
<feature type="domain" description="Kazal-like" evidence="4">
    <location>
        <begin position="22"/>
        <end position="74"/>
    </location>
</feature>
<dbReference type="SMART" id="SM00280">
    <property type="entry name" value="KAZAL"/>
    <property type="match status" value="1"/>
</dbReference>
<evidence type="ECO:0000256" key="1">
    <source>
        <dbReference type="ARBA" id="ARBA00022690"/>
    </source>
</evidence>
<evidence type="ECO:0000256" key="3">
    <source>
        <dbReference type="ARBA" id="ARBA00023157"/>
    </source>
</evidence>
<evidence type="ECO:0000256" key="2">
    <source>
        <dbReference type="ARBA" id="ARBA00022900"/>
    </source>
</evidence>
<dbReference type="InterPro" id="IPR036058">
    <property type="entry name" value="Kazal_dom_sf"/>
</dbReference>
<accession>A0A8S3ZJ06</accession>
<dbReference type="PANTHER" id="PTHR10913:SF45">
    <property type="entry name" value="FOLLISTATIN, ISOFORM A-RELATED"/>
    <property type="match status" value="1"/>
</dbReference>
<gene>
    <name evidence="5" type="ORF">CUNI_LOCUS14991</name>
</gene>